<dbReference type="CDD" id="cd01647">
    <property type="entry name" value="RT_LTR"/>
    <property type="match status" value="1"/>
</dbReference>
<sequence>MRYVLDLRRFNPNVIKNTYPLPIPQDQFDRLHGARWFISLDAVQEFLQRMLDAKSRLKMAFTTPDGKFCMNRLPFGFRNSPGEFQNMMDDILGTLREIVTDGGSHFAHGEFPLWLKSKGIKHIIVMPNSPQSMGIVERQNKTIKTFIKKCINKEYNKWDSLLPLAVRAHNFHVNEGTNYSPYFLFHGREPLTRLDLITPVLIPHEMNSPEEQAQKVQKATEKAVVLTTQQQKHRDAIFNAKRKEHIYLQGDLVKLKAQDPHQLGPKWLGPYEIVK</sequence>
<feature type="non-terminal residue" evidence="2">
    <location>
        <position position="1"/>
    </location>
</feature>
<dbReference type="Pfam" id="PF00078">
    <property type="entry name" value="RVT_1"/>
    <property type="match status" value="1"/>
</dbReference>
<gene>
    <name evidence="2" type="ORF">AFUS01_LOCUS10131</name>
</gene>
<dbReference type="PANTHER" id="PTHR37984">
    <property type="entry name" value="PROTEIN CBG26694"/>
    <property type="match status" value="1"/>
</dbReference>
<organism evidence="2 3">
    <name type="scientific">Allacma fusca</name>
    <dbReference type="NCBI Taxonomy" id="39272"/>
    <lineage>
        <taxon>Eukaryota</taxon>
        <taxon>Metazoa</taxon>
        <taxon>Ecdysozoa</taxon>
        <taxon>Arthropoda</taxon>
        <taxon>Hexapoda</taxon>
        <taxon>Collembola</taxon>
        <taxon>Symphypleona</taxon>
        <taxon>Sminthuridae</taxon>
        <taxon>Allacma</taxon>
    </lineage>
</organism>
<comment type="caution">
    <text evidence="2">The sequence shown here is derived from an EMBL/GenBank/DDBJ whole genome shotgun (WGS) entry which is preliminary data.</text>
</comment>
<dbReference type="AlphaFoldDB" id="A0A8J2K7Q2"/>
<dbReference type="InterPro" id="IPR050951">
    <property type="entry name" value="Retrovirus_Pol_polyprotein"/>
</dbReference>
<proteinExistence type="predicted"/>
<evidence type="ECO:0000313" key="3">
    <source>
        <dbReference type="Proteomes" id="UP000708208"/>
    </source>
</evidence>
<dbReference type="Proteomes" id="UP000708208">
    <property type="component" value="Unassembled WGS sequence"/>
</dbReference>
<dbReference type="OrthoDB" id="441971at2759"/>
<dbReference type="GO" id="GO:0015074">
    <property type="term" value="P:DNA integration"/>
    <property type="evidence" value="ECO:0007669"/>
    <property type="project" value="InterPro"/>
</dbReference>
<dbReference type="InterPro" id="IPR000477">
    <property type="entry name" value="RT_dom"/>
</dbReference>
<protein>
    <recommendedName>
        <fullName evidence="1">Integrase catalytic domain-containing protein</fullName>
    </recommendedName>
</protein>
<dbReference type="InterPro" id="IPR001584">
    <property type="entry name" value="Integrase_cat-core"/>
</dbReference>
<accession>A0A8J2K7Q2</accession>
<dbReference type="EMBL" id="CAJVCH010074671">
    <property type="protein sequence ID" value="CAG7720878.1"/>
    <property type="molecule type" value="Genomic_DNA"/>
</dbReference>
<evidence type="ECO:0000313" key="2">
    <source>
        <dbReference type="EMBL" id="CAG7720878.1"/>
    </source>
</evidence>
<dbReference type="PROSITE" id="PS50994">
    <property type="entry name" value="INTEGRASE"/>
    <property type="match status" value="1"/>
</dbReference>
<name>A0A8J2K7Q2_9HEXA</name>
<dbReference type="PANTHER" id="PTHR37984:SF5">
    <property type="entry name" value="PROTEIN NYNRIN-LIKE"/>
    <property type="match status" value="1"/>
</dbReference>
<reference evidence="2" key="1">
    <citation type="submission" date="2021-06" db="EMBL/GenBank/DDBJ databases">
        <authorList>
            <person name="Hodson N. C."/>
            <person name="Mongue J. A."/>
            <person name="Jaron S. K."/>
        </authorList>
    </citation>
    <scope>NUCLEOTIDE SEQUENCE</scope>
</reference>
<evidence type="ECO:0000259" key="1">
    <source>
        <dbReference type="PROSITE" id="PS50994"/>
    </source>
</evidence>
<keyword evidence="3" id="KW-1185">Reference proteome</keyword>
<feature type="domain" description="Integrase catalytic" evidence="1">
    <location>
        <begin position="16"/>
        <end position="189"/>
    </location>
</feature>